<evidence type="ECO:0000313" key="2">
    <source>
        <dbReference type="Proteomes" id="UP000011885"/>
    </source>
</evidence>
<comment type="caution">
    <text evidence="1">The sequence shown here is derived from an EMBL/GenBank/DDBJ whole genome shotgun (WGS) entry which is preliminary data.</text>
</comment>
<sequence length="96" mass="10789">MITVATTFFTDKASNKEQLQYRREMSSNVCGLWSHCWIANRMLTFALGRFSRPLIAHDDSAARAESMLHRHQGCIVDCFGCGVFIGLFTVSTIPSE</sequence>
<protein>
    <submittedName>
        <fullName evidence="1">Uncharacterized protein</fullName>
    </submittedName>
</protein>
<organism evidence="1 2">
    <name type="scientific">Rhodopirellula sallentina SM41</name>
    <dbReference type="NCBI Taxonomy" id="1263870"/>
    <lineage>
        <taxon>Bacteria</taxon>
        <taxon>Pseudomonadati</taxon>
        <taxon>Planctomycetota</taxon>
        <taxon>Planctomycetia</taxon>
        <taxon>Pirellulales</taxon>
        <taxon>Pirellulaceae</taxon>
        <taxon>Rhodopirellula</taxon>
    </lineage>
</organism>
<name>M5U6Y9_9BACT</name>
<dbReference type="PATRIC" id="fig|1263870.3.peg.7255"/>
<evidence type="ECO:0000313" key="1">
    <source>
        <dbReference type="EMBL" id="EMI51698.1"/>
    </source>
</evidence>
<reference evidence="1 2" key="1">
    <citation type="journal article" date="2013" name="Mar. Genomics">
        <title>Expression of sulfatases in Rhodopirellula baltica and the diversity of sulfatases in the genus Rhodopirellula.</title>
        <authorList>
            <person name="Wegner C.E."/>
            <person name="Richter-Heitmann T."/>
            <person name="Klindworth A."/>
            <person name="Klockow C."/>
            <person name="Richter M."/>
            <person name="Achstetter T."/>
            <person name="Glockner F.O."/>
            <person name="Harder J."/>
        </authorList>
    </citation>
    <scope>NUCLEOTIDE SEQUENCE [LARGE SCALE GENOMIC DNA]</scope>
    <source>
        <strain evidence="1 2">SM41</strain>
    </source>
</reference>
<keyword evidence="2" id="KW-1185">Reference proteome</keyword>
<dbReference type="Proteomes" id="UP000011885">
    <property type="component" value="Unassembled WGS sequence"/>
</dbReference>
<dbReference type="EMBL" id="ANOH01000489">
    <property type="protein sequence ID" value="EMI51698.1"/>
    <property type="molecule type" value="Genomic_DNA"/>
</dbReference>
<accession>M5U6Y9</accession>
<dbReference type="AlphaFoldDB" id="M5U6Y9"/>
<proteinExistence type="predicted"/>
<gene>
    <name evidence="1" type="ORF">RSSM_06840</name>
</gene>